<comment type="caution">
    <text evidence="1">The sequence shown here is derived from an EMBL/GenBank/DDBJ whole genome shotgun (WGS) entry which is preliminary data.</text>
</comment>
<protein>
    <submittedName>
        <fullName evidence="1">Uncharacterized protein</fullName>
    </submittedName>
</protein>
<name>A0ABQ8ZPU2_9ROSI</name>
<evidence type="ECO:0000313" key="1">
    <source>
        <dbReference type="EMBL" id="KAJ6303769.1"/>
    </source>
</evidence>
<reference evidence="1" key="1">
    <citation type="submission" date="2022-10" db="EMBL/GenBank/DDBJ databases">
        <authorList>
            <person name="Hyden B.L."/>
            <person name="Feng K."/>
            <person name="Yates T."/>
            <person name="Jawdy S."/>
            <person name="Smart L.B."/>
            <person name="Muchero W."/>
        </authorList>
    </citation>
    <scope>NUCLEOTIDE SEQUENCE</scope>
    <source>
        <tissue evidence="1">Shoot tip</tissue>
    </source>
</reference>
<proteinExistence type="predicted"/>
<gene>
    <name evidence="1" type="ORF">OIU77_017612</name>
</gene>
<dbReference type="EMBL" id="JAPFFI010000027">
    <property type="protein sequence ID" value="KAJ6303769.1"/>
    <property type="molecule type" value="Genomic_DNA"/>
</dbReference>
<reference evidence="1" key="2">
    <citation type="journal article" date="2023" name="Int. J. Mol. Sci.">
        <title>De Novo Assembly and Annotation of 11 Diverse Shrub Willow (Salix) Genomes Reveals Novel Gene Organization in Sex-Linked Regions.</title>
        <authorList>
            <person name="Hyden B."/>
            <person name="Feng K."/>
            <person name="Yates T.B."/>
            <person name="Jawdy S."/>
            <person name="Cereghino C."/>
            <person name="Smart L.B."/>
            <person name="Muchero W."/>
        </authorList>
    </citation>
    <scope>NUCLEOTIDE SEQUENCE</scope>
    <source>
        <tissue evidence="1">Shoot tip</tissue>
    </source>
</reference>
<evidence type="ECO:0000313" key="2">
    <source>
        <dbReference type="Proteomes" id="UP001141253"/>
    </source>
</evidence>
<dbReference type="Proteomes" id="UP001141253">
    <property type="component" value="Chromosome 16"/>
</dbReference>
<keyword evidence="2" id="KW-1185">Reference proteome</keyword>
<organism evidence="1 2">
    <name type="scientific">Salix suchowensis</name>
    <dbReference type="NCBI Taxonomy" id="1278906"/>
    <lineage>
        <taxon>Eukaryota</taxon>
        <taxon>Viridiplantae</taxon>
        <taxon>Streptophyta</taxon>
        <taxon>Embryophyta</taxon>
        <taxon>Tracheophyta</taxon>
        <taxon>Spermatophyta</taxon>
        <taxon>Magnoliopsida</taxon>
        <taxon>eudicotyledons</taxon>
        <taxon>Gunneridae</taxon>
        <taxon>Pentapetalae</taxon>
        <taxon>rosids</taxon>
        <taxon>fabids</taxon>
        <taxon>Malpighiales</taxon>
        <taxon>Salicaceae</taxon>
        <taxon>Saliceae</taxon>
        <taxon>Salix</taxon>
    </lineage>
</organism>
<accession>A0ABQ8ZPU2</accession>
<sequence>MKYKAGGELLERICNAGRFSEDEDSLTQLTSSSPRHYRVVICSLPIQGRCSPALAISAFVSANAGTVSLPTRCLFAASIDDNILA</sequence>